<keyword evidence="2" id="KW-1185">Reference proteome</keyword>
<dbReference type="EMBL" id="AJWJ01000020">
    <property type="protein sequence ID" value="KAF2077746.1"/>
    <property type="molecule type" value="Genomic_DNA"/>
</dbReference>
<evidence type="ECO:0000313" key="2">
    <source>
        <dbReference type="Proteomes" id="UP000695562"/>
    </source>
</evidence>
<accession>A0A8J4UWP8</accession>
<comment type="caution">
    <text evidence="1">The sequence shown here is derived from an EMBL/GenBank/DDBJ whole genome shotgun (WGS) entry which is preliminary data.</text>
</comment>
<name>A0A8J4UWP8_9MYCE</name>
<dbReference type="OrthoDB" id="13972at2759"/>
<reference evidence="1" key="1">
    <citation type="submission" date="2020-01" db="EMBL/GenBank/DDBJ databases">
        <title>Development of genomics and gene disruption for Polysphondylium violaceum indicates a role for the polyketide synthase stlB in stalk morphogenesis.</title>
        <authorList>
            <person name="Narita B."/>
            <person name="Kawabe Y."/>
            <person name="Kin K."/>
            <person name="Saito T."/>
            <person name="Gibbs R."/>
            <person name="Kuspa A."/>
            <person name="Muzny D."/>
            <person name="Queller D."/>
            <person name="Richards S."/>
            <person name="Strassman J."/>
            <person name="Sucgang R."/>
            <person name="Worley K."/>
            <person name="Schaap P."/>
        </authorList>
    </citation>
    <scope>NUCLEOTIDE SEQUENCE</scope>
    <source>
        <strain evidence="1">QSvi11</strain>
    </source>
</reference>
<sequence>MAWEIKKNPNLWIFVYVSGGYVILGSRDKSVSSSSDFCSIEDFIIKGTLQQPIIQEFGEKSFKDIYEKVARLHQLRNQKTSSPQAS</sequence>
<proteinExistence type="predicted"/>
<gene>
    <name evidence="1" type="ORF">CYY_000933</name>
</gene>
<dbReference type="AlphaFoldDB" id="A0A8J4UWP8"/>
<organism evidence="1 2">
    <name type="scientific">Polysphondylium violaceum</name>
    <dbReference type="NCBI Taxonomy" id="133409"/>
    <lineage>
        <taxon>Eukaryota</taxon>
        <taxon>Amoebozoa</taxon>
        <taxon>Evosea</taxon>
        <taxon>Eumycetozoa</taxon>
        <taxon>Dictyostelia</taxon>
        <taxon>Dictyosteliales</taxon>
        <taxon>Dictyosteliaceae</taxon>
        <taxon>Polysphondylium</taxon>
    </lineage>
</organism>
<protein>
    <submittedName>
        <fullName evidence="1">Uncharacterized protein</fullName>
    </submittedName>
</protein>
<dbReference type="Proteomes" id="UP000695562">
    <property type="component" value="Unassembled WGS sequence"/>
</dbReference>
<evidence type="ECO:0000313" key="1">
    <source>
        <dbReference type="EMBL" id="KAF2077746.1"/>
    </source>
</evidence>